<feature type="transmembrane region" description="Helical" evidence="1">
    <location>
        <begin position="223"/>
        <end position="242"/>
    </location>
</feature>
<protein>
    <recommendedName>
        <fullName evidence="4">Integral membrane protein</fullName>
    </recommendedName>
</protein>
<evidence type="ECO:0008006" key="4">
    <source>
        <dbReference type="Google" id="ProtNLM"/>
    </source>
</evidence>
<comment type="caution">
    <text evidence="2">The sequence shown here is derived from an EMBL/GenBank/DDBJ whole genome shotgun (WGS) entry which is preliminary data.</text>
</comment>
<dbReference type="Proteomes" id="UP001344658">
    <property type="component" value="Unassembled WGS sequence"/>
</dbReference>
<evidence type="ECO:0000313" key="3">
    <source>
        <dbReference type="Proteomes" id="UP001344658"/>
    </source>
</evidence>
<proteinExistence type="predicted"/>
<dbReference type="EMBL" id="JAZEWV010000010">
    <property type="protein sequence ID" value="MEE4543177.1"/>
    <property type="molecule type" value="Genomic_DNA"/>
</dbReference>
<accession>A0ABU7PD20</accession>
<organism evidence="2 3">
    <name type="scientific">Actinacidiphila polyblastidii</name>
    <dbReference type="NCBI Taxonomy" id="3110430"/>
    <lineage>
        <taxon>Bacteria</taxon>
        <taxon>Bacillati</taxon>
        <taxon>Actinomycetota</taxon>
        <taxon>Actinomycetes</taxon>
        <taxon>Kitasatosporales</taxon>
        <taxon>Streptomycetaceae</taxon>
        <taxon>Actinacidiphila</taxon>
    </lineage>
</organism>
<evidence type="ECO:0000313" key="2">
    <source>
        <dbReference type="EMBL" id="MEE4543177.1"/>
    </source>
</evidence>
<dbReference type="RefSeq" id="WP_330795370.1">
    <property type="nucleotide sequence ID" value="NZ_JAZEWV010000010.1"/>
</dbReference>
<reference evidence="2 3" key="1">
    <citation type="submission" date="2023-12" db="EMBL/GenBank/DDBJ databases">
        <title>Streptomyces sp. V4-01.</title>
        <authorList>
            <person name="Somphong A."/>
            <person name="Phongsopitanun W."/>
        </authorList>
    </citation>
    <scope>NUCLEOTIDE SEQUENCE [LARGE SCALE GENOMIC DNA]</scope>
    <source>
        <strain evidence="2 3">V4-01</strain>
    </source>
</reference>
<sequence>MHRHQALLDGCVDVWEITAGLEAQGLTDADARRLRHRDVFGLAEELYARAPRARRPYPAEREEGPGARTSPWPGWRTTALHLLPAAACAAPYRPLAALLLVLAAAAVTRRGPLRAATGAGAVWSGALLALTLPGLGRPALAGLALSLAPAAWAARWFAVRARAQLAPSHGLSDFADAVRPRLAAALAAYTAALLALVTASPLPLALGALLLTARLLAVHGRAAPAAAGLAAACAAQAVALLADRLGLIGAAGPAQALLCAAAALAMAVRAFRLLPRASAHHPT</sequence>
<gene>
    <name evidence="2" type="ORF">V2S66_14510</name>
</gene>
<name>A0ABU7PD20_9ACTN</name>
<feature type="transmembrane region" description="Helical" evidence="1">
    <location>
        <begin position="186"/>
        <end position="211"/>
    </location>
</feature>
<keyword evidence="1" id="KW-0812">Transmembrane</keyword>
<evidence type="ECO:0000256" key="1">
    <source>
        <dbReference type="SAM" id="Phobius"/>
    </source>
</evidence>
<keyword evidence="1" id="KW-1133">Transmembrane helix</keyword>
<feature type="transmembrane region" description="Helical" evidence="1">
    <location>
        <begin position="248"/>
        <end position="268"/>
    </location>
</feature>
<keyword evidence="3" id="KW-1185">Reference proteome</keyword>
<keyword evidence="1" id="KW-0472">Membrane</keyword>